<dbReference type="PANTHER" id="PTHR35335">
    <property type="entry name" value="UPF0716 PROTEIN FXSA"/>
    <property type="match status" value="1"/>
</dbReference>
<dbReference type="RefSeq" id="WP_191702887.1">
    <property type="nucleotide sequence ID" value="NZ_JACSPW010000002.1"/>
</dbReference>
<feature type="transmembrane region" description="Helical" evidence="1">
    <location>
        <begin position="29"/>
        <end position="46"/>
    </location>
</feature>
<sequence>MRKFLFGLLALVIAEIALFIVIGKAIGVLYTLLLIISTSVVGLLIAKQRGTKSVQDIQKSLQQGQPPAVAMIETFMIFIGGALLALPGFITDIIGLFFVLGVTRNLFKPVVFYFLRKRMKKGQVVILQR</sequence>
<comment type="caution">
    <text evidence="2">The sequence shown here is derived from an EMBL/GenBank/DDBJ whole genome shotgun (WGS) entry which is preliminary data.</text>
</comment>
<keyword evidence="3" id="KW-1185">Reference proteome</keyword>
<protein>
    <submittedName>
        <fullName evidence="2">FxsA family protein</fullName>
    </submittedName>
</protein>
<evidence type="ECO:0000313" key="3">
    <source>
        <dbReference type="Proteomes" id="UP000600565"/>
    </source>
</evidence>
<name>A0ABR8XK35_9BACL</name>
<keyword evidence="1" id="KW-1133">Transmembrane helix</keyword>
<feature type="transmembrane region" description="Helical" evidence="1">
    <location>
        <begin position="93"/>
        <end position="115"/>
    </location>
</feature>
<dbReference type="EMBL" id="JACSPW010000002">
    <property type="protein sequence ID" value="MBD8032296.1"/>
    <property type="molecule type" value="Genomic_DNA"/>
</dbReference>
<feature type="transmembrane region" description="Helical" evidence="1">
    <location>
        <begin position="67"/>
        <end position="87"/>
    </location>
</feature>
<accession>A0ABR8XK35</accession>
<keyword evidence="1" id="KW-0812">Transmembrane</keyword>
<dbReference type="Proteomes" id="UP000600565">
    <property type="component" value="Unassembled WGS sequence"/>
</dbReference>
<evidence type="ECO:0000313" key="2">
    <source>
        <dbReference type="EMBL" id="MBD8032296.1"/>
    </source>
</evidence>
<keyword evidence="1" id="KW-0472">Membrane</keyword>
<proteinExistence type="predicted"/>
<evidence type="ECO:0000256" key="1">
    <source>
        <dbReference type="SAM" id="Phobius"/>
    </source>
</evidence>
<organism evidence="2 3">
    <name type="scientific">Solibacillus merdavium</name>
    <dbReference type="NCBI Taxonomy" id="2762218"/>
    <lineage>
        <taxon>Bacteria</taxon>
        <taxon>Bacillati</taxon>
        <taxon>Bacillota</taxon>
        <taxon>Bacilli</taxon>
        <taxon>Bacillales</taxon>
        <taxon>Caryophanaceae</taxon>
        <taxon>Solibacillus</taxon>
    </lineage>
</organism>
<reference evidence="2 3" key="1">
    <citation type="submission" date="2020-08" db="EMBL/GenBank/DDBJ databases">
        <title>A Genomic Blueprint of the Chicken Gut Microbiome.</title>
        <authorList>
            <person name="Gilroy R."/>
            <person name="Ravi A."/>
            <person name="Getino M."/>
            <person name="Pursley I."/>
            <person name="Horton D.L."/>
            <person name="Alikhan N.-F."/>
            <person name="Baker D."/>
            <person name="Gharbi K."/>
            <person name="Hall N."/>
            <person name="Watson M."/>
            <person name="Adriaenssens E.M."/>
            <person name="Foster-Nyarko E."/>
            <person name="Jarju S."/>
            <person name="Secka A."/>
            <person name="Antonio M."/>
            <person name="Oren A."/>
            <person name="Chaudhuri R."/>
            <person name="La Ragione R.M."/>
            <person name="Hildebrand F."/>
            <person name="Pallen M.J."/>
        </authorList>
    </citation>
    <scope>NUCLEOTIDE SEQUENCE [LARGE SCALE GENOMIC DNA]</scope>
    <source>
        <strain evidence="2 3">Sa1YVA6</strain>
    </source>
</reference>
<dbReference type="InterPro" id="IPR007313">
    <property type="entry name" value="FxsA"/>
</dbReference>
<dbReference type="NCBIfam" id="NF008528">
    <property type="entry name" value="PRK11463.1-2"/>
    <property type="match status" value="1"/>
</dbReference>
<dbReference type="PANTHER" id="PTHR35335:SF1">
    <property type="entry name" value="UPF0716 PROTEIN FXSA"/>
    <property type="match status" value="1"/>
</dbReference>
<gene>
    <name evidence="2" type="ORF">H9632_04395</name>
</gene>
<dbReference type="Pfam" id="PF04186">
    <property type="entry name" value="FxsA"/>
    <property type="match status" value="1"/>
</dbReference>